<accession>W9QVC9</accession>
<dbReference type="KEGG" id="mnt:21389613"/>
<dbReference type="Proteomes" id="UP000030645">
    <property type="component" value="Unassembled WGS sequence"/>
</dbReference>
<dbReference type="CDD" id="cd00051">
    <property type="entry name" value="EFh"/>
    <property type="match status" value="1"/>
</dbReference>
<reference evidence="4" key="1">
    <citation type="submission" date="2013-01" db="EMBL/GenBank/DDBJ databases">
        <title>Draft Genome Sequence of a Mulberry Tree, Morus notabilis C.K. Schneid.</title>
        <authorList>
            <person name="He N."/>
            <person name="Zhao S."/>
        </authorList>
    </citation>
    <scope>NUCLEOTIDE SEQUENCE</scope>
</reference>
<sequence length="131" mass="14698">MRLAILNNSTVTQFIEDEETFDGCIGQSFAMLDADGDGALSREELRVGFGRVLPLGSVSDPRKEVADNLFDEIFRRFDSDQNGAIDRQEFKSLSKEMVLAMARGIGDLPVQLAIDRDSFLMRAVEHELERI</sequence>
<dbReference type="Pfam" id="PF13499">
    <property type="entry name" value="EF-hand_7"/>
    <property type="match status" value="1"/>
</dbReference>
<dbReference type="InterPro" id="IPR002048">
    <property type="entry name" value="EF_hand_dom"/>
</dbReference>
<protein>
    <recommendedName>
        <fullName evidence="2">EF-hand domain-containing protein</fullName>
    </recommendedName>
</protein>
<dbReference type="SMART" id="SM00054">
    <property type="entry name" value="EFh"/>
    <property type="match status" value="2"/>
</dbReference>
<dbReference type="Gene3D" id="1.10.238.10">
    <property type="entry name" value="EF-hand"/>
    <property type="match status" value="2"/>
</dbReference>
<dbReference type="EMBL" id="KE343715">
    <property type="protein sequence ID" value="EXB39205.1"/>
    <property type="molecule type" value="Genomic_DNA"/>
</dbReference>
<dbReference type="STRING" id="981085.W9QVC9"/>
<name>W9QVC9_9ROSA</name>
<organism evidence="3 4">
    <name type="scientific">Morus notabilis</name>
    <dbReference type="NCBI Taxonomy" id="981085"/>
    <lineage>
        <taxon>Eukaryota</taxon>
        <taxon>Viridiplantae</taxon>
        <taxon>Streptophyta</taxon>
        <taxon>Embryophyta</taxon>
        <taxon>Tracheophyta</taxon>
        <taxon>Spermatophyta</taxon>
        <taxon>Magnoliopsida</taxon>
        <taxon>eudicotyledons</taxon>
        <taxon>Gunneridae</taxon>
        <taxon>Pentapetalae</taxon>
        <taxon>rosids</taxon>
        <taxon>fabids</taxon>
        <taxon>Rosales</taxon>
        <taxon>Moraceae</taxon>
        <taxon>Moreae</taxon>
        <taxon>Morus</taxon>
    </lineage>
</organism>
<dbReference type="PROSITE" id="PS00018">
    <property type="entry name" value="EF_HAND_1"/>
    <property type="match status" value="2"/>
</dbReference>
<gene>
    <name evidence="3" type="ORF">L484_006174</name>
</gene>
<dbReference type="PROSITE" id="PS50222">
    <property type="entry name" value="EF_HAND_2"/>
    <property type="match status" value="2"/>
</dbReference>
<dbReference type="PANTHER" id="PTHR34574">
    <property type="entry name" value="CALCIUM-BINDING EF-HAND FAMILY PROTEIN-RELATED"/>
    <property type="match status" value="1"/>
</dbReference>
<keyword evidence="4" id="KW-1185">Reference proteome</keyword>
<dbReference type="SUPFAM" id="SSF47473">
    <property type="entry name" value="EF-hand"/>
    <property type="match status" value="1"/>
</dbReference>
<keyword evidence="1" id="KW-0106">Calcium</keyword>
<dbReference type="GO" id="GO:0005509">
    <property type="term" value="F:calcium ion binding"/>
    <property type="evidence" value="ECO:0007669"/>
    <property type="project" value="InterPro"/>
</dbReference>
<evidence type="ECO:0000259" key="2">
    <source>
        <dbReference type="PROSITE" id="PS50222"/>
    </source>
</evidence>
<evidence type="ECO:0000256" key="1">
    <source>
        <dbReference type="ARBA" id="ARBA00022837"/>
    </source>
</evidence>
<dbReference type="InterPro" id="IPR018247">
    <property type="entry name" value="EF_Hand_1_Ca_BS"/>
</dbReference>
<dbReference type="AlphaFoldDB" id="W9QVC9"/>
<dbReference type="InterPro" id="IPR011992">
    <property type="entry name" value="EF-hand-dom_pair"/>
</dbReference>
<dbReference type="PANTHER" id="PTHR34574:SF12">
    <property type="entry name" value="CALCIUM-BINDING EF HAND FAMILY PROTEIN"/>
    <property type="match status" value="1"/>
</dbReference>
<evidence type="ECO:0000313" key="4">
    <source>
        <dbReference type="Proteomes" id="UP000030645"/>
    </source>
</evidence>
<proteinExistence type="predicted"/>
<evidence type="ECO:0000313" key="3">
    <source>
        <dbReference type="EMBL" id="EXB39205.1"/>
    </source>
</evidence>
<feature type="domain" description="EF-hand" evidence="2">
    <location>
        <begin position="65"/>
        <end position="100"/>
    </location>
</feature>
<feature type="domain" description="EF-hand" evidence="2">
    <location>
        <begin position="20"/>
        <end position="55"/>
    </location>
</feature>
<dbReference type="eggNOG" id="ENOG502S3KI">
    <property type="taxonomic scope" value="Eukaryota"/>
</dbReference>
<dbReference type="OrthoDB" id="186625at2759"/>